<feature type="compositionally biased region" description="Polar residues" evidence="6">
    <location>
        <begin position="1534"/>
        <end position="1568"/>
    </location>
</feature>
<dbReference type="Pfam" id="PF07810">
    <property type="entry name" value="TMC"/>
    <property type="match status" value="1"/>
</dbReference>
<feature type="transmembrane region" description="Helical" evidence="7">
    <location>
        <begin position="863"/>
        <end position="882"/>
    </location>
</feature>
<feature type="compositionally biased region" description="Basic and acidic residues" evidence="6">
    <location>
        <begin position="1203"/>
        <end position="1215"/>
    </location>
</feature>
<feature type="region of interest" description="Disordered" evidence="6">
    <location>
        <begin position="1464"/>
        <end position="1568"/>
    </location>
</feature>
<dbReference type="Proteomes" id="UP000582659">
    <property type="component" value="Unassembled WGS sequence"/>
</dbReference>
<evidence type="ECO:0000313" key="10">
    <source>
        <dbReference type="Proteomes" id="UP000095284"/>
    </source>
</evidence>
<dbReference type="EMBL" id="CAJFCV020000006">
    <property type="protein sequence ID" value="CAG9130764.1"/>
    <property type="molecule type" value="Genomic_DNA"/>
</dbReference>
<feature type="compositionally biased region" description="Basic and acidic residues" evidence="6">
    <location>
        <begin position="74"/>
        <end position="83"/>
    </location>
</feature>
<reference evidence="12" key="1">
    <citation type="submission" date="2016-11" db="UniProtKB">
        <authorList>
            <consortium name="WormBaseParasite"/>
        </authorList>
    </citation>
    <scope>IDENTIFICATION</scope>
</reference>
<feature type="compositionally biased region" description="Basic residues" evidence="6">
    <location>
        <begin position="907"/>
        <end position="917"/>
    </location>
</feature>
<evidence type="ECO:0000256" key="6">
    <source>
        <dbReference type="SAM" id="MobiDB-lite"/>
    </source>
</evidence>
<dbReference type="Proteomes" id="UP000659654">
    <property type="component" value="Unassembled WGS sequence"/>
</dbReference>
<feature type="compositionally biased region" description="Polar residues" evidence="6">
    <location>
        <begin position="920"/>
        <end position="933"/>
    </location>
</feature>
<dbReference type="WBParaSite" id="BXY_0313900.1">
    <property type="protein sequence ID" value="BXY_0313900.1"/>
    <property type="gene ID" value="BXY_0313900"/>
</dbReference>
<feature type="transmembrane region" description="Helical" evidence="7">
    <location>
        <begin position="457"/>
        <end position="480"/>
    </location>
</feature>
<evidence type="ECO:0000313" key="9">
    <source>
        <dbReference type="EMBL" id="CAD5234769.1"/>
    </source>
</evidence>
<feature type="domain" description="TMC" evidence="8">
    <location>
        <begin position="677"/>
        <end position="792"/>
    </location>
</feature>
<dbReference type="eggNOG" id="ENOG502QQGX">
    <property type="taxonomic scope" value="Eukaryota"/>
</dbReference>
<dbReference type="SMR" id="A0A1I7RQZ4"/>
<feature type="compositionally biased region" description="Polar residues" evidence="6">
    <location>
        <begin position="1088"/>
        <end position="1104"/>
    </location>
</feature>
<evidence type="ECO:0000259" key="8">
    <source>
        <dbReference type="Pfam" id="PF07810"/>
    </source>
</evidence>
<feature type="transmembrane region" description="Helical" evidence="7">
    <location>
        <begin position="748"/>
        <end position="777"/>
    </location>
</feature>
<feature type="transmembrane region" description="Helical" evidence="7">
    <location>
        <begin position="331"/>
        <end position="349"/>
    </location>
</feature>
<dbReference type="PANTHER" id="PTHR23302">
    <property type="entry name" value="TRANSMEMBRANE CHANNEL-RELATED"/>
    <property type="match status" value="1"/>
</dbReference>
<feature type="region of interest" description="Disordered" evidence="6">
    <location>
        <begin position="907"/>
        <end position="1021"/>
    </location>
</feature>
<feature type="compositionally biased region" description="Acidic residues" evidence="6">
    <location>
        <begin position="123"/>
        <end position="136"/>
    </location>
</feature>
<feature type="region of interest" description="Disordered" evidence="6">
    <location>
        <begin position="13"/>
        <end position="95"/>
    </location>
</feature>
<dbReference type="InterPro" id="IPR038900">
    <property type="entry name" value="TMC"/>
</dbReference>
<keyword evidence="5 7" id="KW-0472">Membrane</keyword>
<feature type="compositionally biased region" description="Low complexity" evidence="6">
    <location>
        <begin position="1472"/>
        <end position="1483"/>
    </location>
</feature>
<evidence type="ECO:0000256" key="7">
    <source>
        <dbReference type="SAM" id="Phobius"/>
    </source>
</evidence>
<feature type="transmembrane region" description="Helical" evidence="7">
    <location>
        <begin position="229"/>
        <end position="260"/>
    </location>
</feature>
<feature type="compositionally biased region" description="Basic and acidic residues" evidence="6">
    <location>
        <begin position="1053"/>
        <end position="1081"/>
    </location>
</feature>
<evidence type="ECO:0000256" key="4">
    <source>
        <dbReference type="ARBA" id="ARBA00022989"/>
    </source>
</evidence>
<feature type="compositionally biased region" description="Basic and acidic residues" evidence="6">
    <location>
        <begin position="951"/>
        <end position="960"/>
    </location>
</feature>
<comment type="similarity">
    <text evidence="2">Belongs to the TMC family.</text>
</comment>
<organism evidence="10 12">
    <name type="scientific">Bursaphelenchus xylophilus</name>
    <name type="common">Pinewood nematode worm</name>
    <name type="synonym">Aphelenchoides xylophilus</name>
    <dbReference type="NCBI Taxonomy" id="6326"/>
    <lineage>
        <taxon>Eukaryota</taxon>
        <taxon>Metazoa</taxon>
        <taxon>Ecdysozoa</taxon>
        <taxon>Nematoda</taxon>
        <taxon>Chromadorea</taxon>
        <taxon>Rhabditida</taxon>
        <taxon>Tylenchina</taxon>
        <taxon>Tylenchomorpha</taxon>
        <taxon>Aphelenchoidea</taxon>
        <taxon>Aphelenchoididae</taxon>
        <taxon>Bursaphelenchus</taxon>
    </lineage>
</organism>
<reference evidence="9" key="2">
    <citation type="submission" date="2020-09" db="EMBL/GenBank/DDBJ databases">
        <authorList>
            <person name="Kikuchi T."/>
        </authorList>
    </citation>
    <scope>NUCLEOTIDE SEQUENCE</scope>
    <source>
        <strain evidence="9">Ka4C1</strain>
    </source>
</reference>
<evidence type="ECO:0000256" key="3">
    <source>
        <dbReference type="ARBA" id="ARBA00022692"/>
    </source>
</evidence>
<feature type="region of interest" description="Disordered" evidence="6">
    <location>
        <begin position="1052"/>
        <end position="1299"/>
    </location>
</feature>
<dbReference type="GO" id="GO:0005886">
    <property type="term" value="C:plasma membrane"/>
    <property type="evidence" value="ECO:0007669"/>
    <property type="project" value="InterPro"/>
</dbReference>
<evidence type="ECO:0000256" key="2">
    <source>
        <dbReference type="ARBA" id="ARBA00006510"/>
    </source>
</evidence>
<keyword evidence="3 7" id="KW-0812">Transmembrane</keyword>
<accession>A0A1I7RQZ4</accession>
<gene>
    <name evidence="9" type="ORF">BXYJ_LOCUS14860</name>
</gene>
<evidence type="ECO:0000256" key="5">
    <source>
        <dbReference type="ARBA" id="ARBA00023136"/>
    </source>
</evidence>
<comment type="subcellular location">
    <subcellularLocation>
        <location evidence="1">Membrane</location>
        <topology evidence="1">Multi-pass membrane protein</topology>
    </subcellularLocation>
</comment>
<dbReference type="OrthoDB" id="5831905at2759"/>
<feature type="compositionally biased region" description="Basic residues" evidence="6">
    <location>
        <begin position="58"/>
        <end position="67"/>
    </location>
</feature>
<dbReference type="GO" id="GO:0008381">
    <property type="term" value="F:mechanosensitive monoatomic ion channel activity"/>
    <property type="evidence" value="ECO:0007669"/>
    <property type="project" value="TreeGrafter"/>
</dbReference>
<dbReference type="EMBL" id="CAJFDI010000006">
    <property type="protein sequence ID" value="CAD5234769.1"/>
    <property type="molecule type" value="Genomic_DNA"/>
</dbReference>
<feature type="compositionally biased region" description="Polar residues" evidence="6">
    <location>
        <begin position="941"/>
        <end position="950"/>
    </location>
</feature>
<evidence type="ECO:0000313" key="12">
    <source>
        <dbReference type="WBParaSite" id="BXY_0313900.1"/>
    </source>
</evidence>
<evidence type="ECO:0000256" key="1">
    <source>
        <dbReference type="ARBA" id="ARBA00004141"/>
    </source>
</evidence>
<feature type="compositionally biased region" description="Basic and acidic residues" evidence="6">
    <location>
        <begin position="1274"/>
        <end position="1285"/>
    </location>
</feature>
<dbReference type="Proteomes" id="UP000095284">
    <property type="component" value="Unplaced"/>
</dbReference>
<dbReference type="PANTHER" id="PTHR23302:SF65">
    <property type="entry name" value="TRANSMEMBRANE CHANNEL-LIKE PROTEIN 2"/>
    <property type="match status" value="1"/>
</dbReference>
<proteinExistence type="inferred from homology"/>
<feature type="transmembrane region" description="Helical" evidence="7">
    <location>
        <begin position="689"/>
        <end position="707"/>
    </location>
</feature>
<feature type="region of interest" description="Disordered" evidence="6">
    <location>
        <begin position="114"/>
        <end position="144"/>
    </location>
</feature>
<keyword evidence="11" id="KW-1185">Reference proteome</keyword>
<feature type="transmembrane region" description="Helical" evidence="7">
    <location>
        <begin position="420"/>
        <end position="445"/>
    </location>
</feature>
<protein>
    <submittedName>
        <fullName evidence="9">(pine wood nematode) hypothetical protein</fullName>
    </submittedName>
    <submittedName>
        <fullName evidence="12">TMC domain-containing protein</fullName>
    </submittedName>
</protein>
<feature type="compositionally biased region" description="Polar residues" evidence="6">
    <location>
        <begin position="1135"/>
        <end position="1173"/>
    </location>
</feature>
<name>A0A1I7RQZ4_BURXY</name>
<feature type="transmembrane region" description="Helical" evidence="7">
    <location>
        <begin position="797"/>
        <end position="818"/>
    </location>
</feature>
<evidence type="ECO:0000313" key="11">
    <source>
        <dbReference type="Proteomes" id="UP000659654"/>
    </source>
</evidence>
<keyword evidence="4 7" id="KW-1133">Transmembrane helix</keyword>
<sequence length="1568" mass="178886">MNNIWRRFRRLIGDGGDGLVDNQPDYEANRPASQSSGNTLEPPKLSITRSRETSSLKAPKRKPRPVHRSATDTQKADDGHWESNSEEESSTARLSRRSSVLVDIMTLFRRSSSFGPKKRSKYEEDDSDISDEDEENNEKPSKERIMQMIRQKKEIIEKLRCQQWNMKRKRRTLKVTKRYISKKEAEVEKWHLYRVGATKKLTQFMRWFSNVKIYFIPWESKIRRIESHFGTVVSSFFVFLRWLVYVNLILISIICFFVVIPEWLEDSRGLPSRVRRTKHIKEMPPSIRTHADEWKTILDFGGYLQYSYIFYGYYSSDTLVQRGPFKYRVPLAYFIVNLFILGFSLFMILKKMAANARASKLQGGKVNQYPFTWKVVNGWDFSIGNPETAVSLYKANVTKLKEAMEEYNQKAQKKMNFTRILILVSSNLGITALCALAGFCIWKASQITDKNTIIKQNAVSIIVSLATLVLPNVFELIGHVEHFHPRKALRIHLARVFFLYIIAYYSLFASLFYKLNSLQAQSNILDETAIQSSKPFSIVYNPMTEKNQYEVVSPIQSESERFVREARRKKWRKKEVAETETVFSLPGTLTTSAPISAVSPWTTVFPNYGPFGVGLYNPKAIVVTDLKGQKTHKTIYESRPIGQSEDWKGGETQSLHYANSPRNRFEWRYSKYKGDICWETIMGQEITKLVITDLIMTIIIIMVIDFLRGLWVRYCNSFWCWNLEEQFPEYGEFKISENVLHLIKDQTLVWLGTIFVPLLPLINIMKLIIIMYIRGWAVMTCNVPAKQIFRASRSNNFFLILLLVMFLVSTIPVGYVIASIRPSRSCGPFAGLDHFYDVIGAALRNNLNKNVVGAIESVMSPGIIVPVLLFLLLVIYFMFSLIRGLKEANHELSEQLTQERTEEKKKIFKLAGGKRKRETNGLQRQSSEKSPVSPTGERVSLRSNGTTKSFQFEDPKEKHSLSKSPVRTPFLPSLQSVHEDDGAEDEEEPTPNKKLLKKDSTQSSSDPIDNEPPDDLPEIKLNWKDKLMIWIGISDRDKIEARYRMRQLALAYKQERYDKYQSEERESGQDSDKTKSDKQNETLEEAEYSQSTNEEYSEEPSTQEKNVRWPQGRSRKSPWPSNAQFSQEDPRDVTIINNGRESLQPGPSRQSSMTPKKRAPSSQKSTPWLTTPESAKRSHSMNDQRLLSPPYERDLASEASPLLERRNESLRDADSRLTPFKRSPPSAIPRKAYNAGSFDYTGERTPGIYHGQQAREEGLWDSDLNGKLVTSTDDPTRPPSEEGSFRDPTPSINETSGLPDDLLSYANPYSSYAAAMASPVMAEGLLPCPEPYPASIPQSNYPTAPPIFPHIPMISYPDCRPYSTLQPVDYRRFTPNRIIPPQPLPITGYSGYPSYPGYGTPTSYHSVTPVSQTRSARQGSVHSQPFTPSPMMDAYYPAQTFTPTRTPQIHPTSQQSFVTPEFIPNYIDGRNSSPSGGYQSGSPIVESRKPRFRISSSPPHRQQAAYLSEPDSGRGSGSGGDMAVRRYEIRQRSLKGQQGASTTTDDSTSPERSPTRQSVPNATHQTTV</sequence>
<feature type="transmembrane region" description="Helical" evidence="7">
    <location>
        <begin position="492"/>
        <end position="513"/>
    </location>
</feature>
<dbReference type="InterPro" id="IPR012496">
    <property type="entry name" value="TMC_dom"/>
</dbReference>